<sequence>MPLQVVVAAYSGNAPEKLRQQAHRLVQGLRACRPGSVVLLGGYRGLMREVADAARDAGLPMVFVIPRGYEGDAYPEGSIVIRTGLDTRERSSILVRSGDVVVVLGGAIGTLFEVLIACSYKIPVFFLKGSGLQTDRFANCFKDGVVDDRIGRCIEYFDSVEELLKRLCGHRVRKSS</sequence>
<dbReference type="SUPFAM" id="SSF102405">
    <property type="entry name" value="MCP/YpsA-like"/>
    <property type="match status" value="1"/>
</dbReference>
<comment type="caution">
    <text evidence="1">The sequence shown here is derived from an EMBL/GenBank/DDBJ whole genome shotgun (WGS) entry which is preliminary data.</text>
</comment>
<dbReference type="InterPro" id="IPR041164">
    <property type="entry name" value="LDcluster4"/>
</dbReference>
<evidence type="ECO:0000313" key="1">
    <source>
        <dbReference type="EMBL" id="HIQ23721.1"/>
    </source>
</evidence>
<name>A0A832ZSM4_9CREN</name>
<dbReference type="Gene3D" id="3.40.50.450">
    <property type="match status" value="1"/>
</dbReference>
<dbReference type="EMBL" id="DQVR01000036">
    <property type="protein sequence ID" value="HIQ23721.1"/>
    <property type="molecule type" value="Genomic_DNA"/>
</dbReference>
<reference evidence="1" key="1">
    <citation type="journal article" date="2020" name="ISME J.">
        <title>Gammaproteobacteria mediating utilization of methyl-, sulfur- and petroleum organic compounds in deep ocean hydrothermal plumes.</title>
        <authorList>
            <person name="Zhou Z."/>
            <person name="Liu Y."/>
            <person name="Pan J."/>
            <person name="Cron B.R."/>
            <person name="Toner B.M."/>
            <person name="Anantharaman K."/>
            <person name="Breier J.A."/>
            <person name="Dick G.J."/>
            <person name="Li M."/>
        </authorList>
    </citation>
    <scope>NUCLEOTIDE SEQUENCE</scope>
    <source>
        <strain evidence="1">SZUA-1523</strain>
    </source>
</reference>
<evidence type="ECO:0000313" key="2">
    <source>
        <dbReference type="Proteomes" id="UP000600071"/>
    </source>
</evidence>
<gene>
    <name evidence="1" type="ORF">EYH50_01570</name>
</gene>
<accession>A0A832ZSM4</accession>
<dbReference type="AlphaFoldDB" id="A0A832ZSM4"/>
<organism evidence="1 2">
    <name type="scientific">Pyrodictium delaneyi</name>
    <dbReference type="NCBI Taxonomy" id="1273541"/>
    <lineage>
        <taxon>Archaea</taxon>
        <taxon>Thermoproteota</taxon>
        <taxon>Thermoprotei</taxon>
        <taxon>Desulfurococcales</taxon>
        <taxon>Pyrodictiaceae</taxon>
        <taxon>Pyrodictium</taxon>
    </lineage>
</organism>
<proteinExistence type="predicted"/>
<protein>
    <submittedName>
        <fullName evidence="1">LOG family protein</fullName>
    </submittedName>
</protein>
<dbReference type="Pfam" id="PF18306">
    <property type="entry name" value="LDcluster4"/>
    <property type="match status" value="1"/>
</dbReference>
<dbReference type="Proteomes" id="UP000600071">
    <property type="component" value="Unassembled WGS sequence"/>
</dbReference>